<evidence type="ECO:0000259" key="14">
    <source>
        <dbReference type="PROSITE" id="PS50268"/>
    </source>
</evidence>
<feature type="domain" description="Cadherin" evidence="14">
    <location>
        <begin position="448"/>
        <end position="557"/>
    </location>
</feature>
<evidence type="ECO:0000256" key="8">
    <source>
        <dbReference type="ARBA" id="ARBA00022889"/>
    </source>
</evidence>
<evidence type="ECO:0000313" key="16">
    <source>
        <dbReference type="RefSeq" id="XP_031754052.1"/>
    </source>
</evidence>
<evidence type="ECO:0000256" key="5">
    <source>
        <dbReference type="ARBA" id="ARBA00022729"/>
    </source>
</evidence>
<dbReference type="GO" id="GO:0007155">
    <property type="term" value="P:cell adhesion"/>
    <property type="evidence" value="ECO:0000318"/>
    <property type="project" value="GO_Central"/>
</dbReference>
<dbReference type="InterPro" id="IPR002126">
    <property type="entry name" value="Cadherin-like_dom"/>
</dbReference>
<keyword evidence="4 13" id="KW-0812">Transmembrane</keyword>
<keyword evidence="7 12" id="KW-0106">Calcium</keyword>
<comment type="subcellular location">
    <subcellularLocation>
        <location evidence="2">Cell membrane</location>
        <topology evidence="2">Single-pass type I membrane protein</topology>
    </subcellularLocation>
</comment>
<dbReference type="PANTHER" id="PTHR24028:SF73">
    <property type="entry name" value="PROTOCADHERIN GAMMA-B3-RELATED"/>
    <property type="match status" value="1"/>
</dbReference>
<dbReference type="AGR" id="Xenbase:XB-GENE-29087911"/>
<dbReference type="OMA" id="RPSDHFK"/>
<dbReference type="InterPro" id="IPR032455">
    <property type="entry name" value="Cadherin_C"/>
</dbReference>
<dbReference type="Gene3D" id="2.60.40.60">
    <property type="entry name" value="Cadherins"/>
    <property type="match status" value="6"/>
</dbReference>
<dbReference type="AlphaFoldDB" id="A0A8J1J860"/>
<dbReference type="SMART" id="SM00112">
    <property type="entry name" value="CA"/>
    <property type="match status" value="6"/>
</dbReference>
<evidence type="ECO:0000256" key="1">
    <source>
        <dbReference type="ARBA" id="ARBA00003436"/>
    </source>
</evidence>
<keyword evidence="5" id="KW-0732">Signal</keyword>
<dbReference type="OrthoDB" id="6252479at2759"/>
<dbReference type="Pfam" id="PF08266">
    <property type="entry name" value="Cadherin_2"/>
    <property type="match status" value="1"/>
</dbReference>
<feature type="transmembrane region" description="Helical" evidence="13">
    <location>
        <begin position="685"/>
        <end position="707"/>
    </location>
</feature>
<comment type="function">
    <text evidence="1">Potential calcium-dependent cell-adhesion protein. May be involved in the establishment and maintenance of specific neuronal connections in the brain.</text>
</comment>
<feature type="domain" description="Cadherin" evidence="14">
    <location>
        <begin position="343"/>
        <end position="447"/>
    </location>
</feature>
<feature type="domain" description="Cadherin" evidence="14">
    <location>
        <begin position="11"/>
        <end position="126"/>
    </location>
</feature>
<dbReference type="GO" id="GO:0007156">
    <property type="term" value="P:homophilic cell adhesion via plasma membrane adhesion molecules"/>
    <property type="evidence" value="ECO:0007669"/>
    <property type="project" value="InterPro"/>
</dbReference>
<keyword evidence="9 13" id="KW-1133">Transmembrane helix</keyword>
<dbReference type="FunFam" id="2.60.40.60:FF:000002">
    <property type="entry name" value="Protocadherin alpha 2"/>
    <property type="match status" value="1"/>
</dbReference>
<evidence type="ECO:0000256" key="9">
    <source>
        <dbReference type="ARBA" id="ARBA00022989"/>
    </source>
</evidence>
<keyword evidence="11" id="KW-0325">Glycoprotein</keyword>
<dbReference type="GeneID" id="101734597"/>
<dbReference type="FunFam" id="2.60.40.60:FF:000004">
    <property type="entry name" value="Protocadherin 1 gamma 2"/>
    <property type="match status" value="1"/>
</dbReference>
<dbReference type="Pfam" id="PF00028">
    <property type="entry name" value="Cadherin"/>
    <property type="match status" value="5"/>
</dbReference>
<evidence type="ECO:0000256" key="10">
    <source>
        <dbReference type="ARBA" id="ARBA00023136"/>
    </source>
</evidence>
<evidence type="ECO:0000313" key="15">
    <source>
        <dbReference type="Proteomes" id="UP000008143"/>
    </source>
</evidence>
<dbReference type="PRINTS" id="PR00205">
    <property type="entry name" value="CADHERIN"/>
</dbReference>
<sequence length="806" mass="89372">MYDLRFKRWIAINANVENPVSAQLHYSIVEELRKDSVIANIAKDLGLNKQELKPRRFHIVSHVSEKYFSVNLDNGNLFVKDRIDREMLCNAAPTCSLTFDAIVDNPLNVFSVEIEIRDINDNSPVFFHETITLEIVETTVPGTHLVLHIAEDPDIGINAVQTYELSDNQYFTLNQKTRTDGSKIPELVLEKPLDRENLKIHKLLLTAFDGGNPVRTGTALIRIAITDANDHIPMFTQEVYKVSVSESIPINTTVLQVNATDKDEGVNAQITYSLIRTSGDSLASATFSINPASGEIKTKKNLNFEVQKNYEMSVEAKDGGGFVAHSKILIEVTDENDNAPAISIASISSPIAEDSVLGTVIALIEVRDPDSAENGEVDCQIIGTAPFQLVTSSSRYYRIITTSLLDRERASSYNITIVATDKGHPQLSSQKIIQLDISDVNDNPPLFMKSTFVAYLPENNLPGVSVFRMQALDVDVGENAKVIYSISITTSEDFPVSSYFSVNIETGVLYAQRSFDYEQDKEFRMEITAKDNGSPSLSSNATLIIYIIDQNDNAPKILYPTIESDVSPLFEMVPYASEKGALITKVVAVDADSGHNSWLSYHFIQMAETSPFTISQHMGEIRTSRVFQEKDVLNHKVVVMVKDNGDPSLSATVTLSLVVADTFQQVIPKLTDQVVEEEPSSSMQLYLVIALALISLLFIVTVMLVIISKCKESKPPLDFGPMSTNLYSQFDPRMLSQFNGTLPLPYPYNVCVVMDPSESDFSLEKPKHNVPIDNLIDADDSELENATSDDTLSATKPMQVNLLSYL</sequence>
<evidence type="ECO:0000256" key="4">
    <source>
        <dbReference type="ARBA" id="ARBA00022692"/>
    </source>
</evidence>
<evidence type="ECO:0000256" key="2">
    <source>
        <dbReference type="ARBA" id="ARBA00004251"/>
    </source>
</evidence>
<organism evidence="15 16">
    <name type="scientific">Xenopus tropicalis</name>
    <name type="common">Western clawed frog</name>
    <name type="synonym">Silurana tropicalis</name>
    <dbReference type="NCBI Taxonomy" id="8364"/>
    <lineage>
        <taxon>Eukaryota</taxon>
        <taxon>Metazoa</taxon>
        <taxon>Chordata</taxon>
        <taxon>Craniata</taxon>
        <taxon>Vertebrata</taxon>
        <taxon>Euteleostomi</taxon>
        <taxon>Amphibia</taxon>
        <taxon>Batrachia</taxon>
        <taxon>Anura</taxon>
        <taxon>Pipoidea</taxon>
        <taxon>Pipidae</taxon>
        <taxon>Xenopodinae</taxon>
        <taxon>Xenopus</taxon>
        <taxon>Silurana</taxon>
    </lineage>
</organism>
<dbReference type="Proteomes" id="UP000008143">
    <property type="component" value="Chromosome 3"/>
</dbReference>
<feature type="domain" description="Cadherin" evidence="14">
    <location>
        <begin position="127"/>
        <end position="235"/>
    </location>
</feature>
<gene>
    <name evidence="16 17" type="primary">LOC101734597</name>
</gene>
<evidence type="ECO:0000313" key="17">
    <source>
        <dbReference type="Xenbase" id="XB-GENE-29087911"/>
    </source>
</evidence>
<dbReference type="FunFam" id="2.60.40.60:FF:000001">
    <property type="entry name" value="Protocadherin alpha 2"/>
    <property type="match status" value="1"/>
</dbReference>
<dbReference type="InterPro" id="IPR013164">
    <property type="entry name" value="Cadherin_N"/>
</dbReference>
<dbReference type="Pfam" id="PF16492">
    <property type="entry name" value="Cadherin_C_2"/>
    <property type="match status" value="1"/>
</dbReference>
<accession>A0A8J1J860</accession>
<keyword evidence="3" id="KW-1003">Cell membrane</keyword>
<dbReference type="FunFam" id="2.60.40.60:FF:000018">
    <property type="entry name" value="Protocadherin gamma c3"/>
    <property type="match status" value="1"/>
</dbReference>
<dbReference type="InterPro" id="IPR020894">
    <property type="entry name" value="Cadherin_CS"/>
</dbReference>
<keyword evidence="15" id="KW-1185">Reference proteome</keyword>
<protein>
    <submittedName>
        <fullName evidence="16">Protocadherin gamma-B2-like</fullName>
    </submittedName>
</protein>
<evidence type="ECO:0000256" key="7">
    <source>
        <dbReference type="ARBA" id="ARBA00022837"/>
    </source>
</evidence>
<evidence type="ECO:0000256" key="11">
    <source>
        <dbReference type="ARBA" id="ARBA00023180"/>
    </source>
</evidence>
<name>A0A8J1J860_XENTR</name>
<keyword evidence="10 13" id="KW-0472">Membrane</keyword>
<keyword evidence="8" id="KW-0130">Cell adhesion</keyword>
<dbReference type="SUPFAM" id="SSF49313">
    <property type="entry name" value="Cadherin-like"/>
    <property type="match status" value="6"/>
</dbReference>
<evidence type="ECO:0000256" key="12">
    <source>
        <dbReference type="PROSITE-ProRule" id="PRU00043"/>
    </source>
</evidence>
<dbReference type="KEGG" id="xtr:101734597"/>
<dbReference type="PANTHER" id="PTHR24028">
    <property type="entry name" value="CADHERIN-87A"/>
    <property type="match status" value="1"/>
</dbReference>
<dbReference type="GO" id="GO:0050839">
    <property type="term" value="F:cell adhesion molecule binding"/>
    <property type="evidence" value="ECO:0000318"/>
    <property type="project" value="GO_Central"/>
</dbReference>
<dbReference type="FunFam" id="2.60.40.60:FF:000006">
    <property type="entry name" value="Protocadherin alpha 2"/>
    <property type="match status" value="1"/>
</dbReference>
<dbReference type="CDD" id="cd11304">
    <property type="entry name" value="Cadherin_repeat"/>
    <property type="match status" value="6"/>
</dbReference>
<dbReference type="PROSITE" id="PS50268">
    <property type="entry name" value="CADHERIN_2"/>
    <property type="match status" value="6"/>
</dbReference>
<feature type="domain" description="Cadherin" evidence="14">
    <location>
        <begin position="573"/>
        <end position="670"/>
    </location>
</feature>
<reference evidence="16" key="1">
    <citation type="submission" date="2025-08" db="UniProtKB">
        <authorList>
            <consortium name="RefSeq"/>
        </authorList>
    </citation>
    <scope>IDENTIFICATION</scope>
    <source>
        <strain evidence="16">Nigerian</strain>
        <tissue evidence="16">Liver and blood</tissue>
    </source>
</reference>
<dbReference type="RefSeq" id="XP_031754052.1">
    <property type="nucleotide sequence ID" value="XM_031898192.1"/>
</dbReference>
<keyword evidence="6" id="KW-0677">Repeat</keyword>
<dbReference type="InterPro" id="IPR015919">
    <property type="entry name" value="Cadherin-like_sf"/>
</dbReference>
<feature type="domain" description="Cadherin" evidence="14">
    <location>
        <begin position="236"/>
        <end position="342"/>
    </location>
</feature>
<dbReference type="GO" id="GO:0005886">
    <property type="term" value="C:plasma membrane"/>
    <property type="evidence" value="ECO:0000318"/>
    <property type="project" value="GO_Central"/>
</dbReference>
<evidence type="ECO:0000256" key="6">
    <source>
        <dbReference type="ARBA" id="ARBA00022737"/>
    </source>
</evidence>
<dbReference type="PROSITE" id="PS00232">
    <property type="entry name" value="CADHERIN_1"/>
    <property type="match status" value="2"/>
</dbReference>
<evidence type="ECO:0000256" key="13">
    <source>
        <dbReference type="SAM" id="Phobius"/>
    </source>
</evidence>
<proteinExistence type="predicted"/>
<dbReference type="InterPro" id="IPR050174">
    <property type="entry name" value="Protocadherin/Cadherin-CA"/>
</dbReference>
<dbReference type="FunFam" id="2.60.40.60:FF:000129">
    <property type="entry name" value="protocadherin alpha-C2 isoform X1"/>
    <property type="match status" value="1"/>
</dbReference>
<dbReference type="GO" id="GO:0005509">
    <property type="term" value="F:calcium ion binding"/>
    <property type="evidence" value="ECO:0007669"/>
    <property type="project" value="UniProtKB-UniRule"/>
</dbReference>
<dbReference type="Xenbase" id="XB-GENE-29087911">
    <property type="gene designation" value="LOC101734597"/>
</dbReference>
<evidence type="ECO:0000256" key="3">
    <source>
        <dbReference type="ARBA" id="ARBA00022475"/>
    </source>
</evidence>